<accession>A0A386KDK5</accession>
<reference evidence="1 2" key="1">
    <citation type="submission" date="2018-08" db="EMBL/GenBank/DDBJ databases">
        <title>Complete genome sequence of five Acinetobacter baumannii phages from Abidjan, Cote d'Ivoire.</title>
        <authorList>
            <person name="Essoh C."/>
            <person name="Vernadet J.-P."/>
            <person name="Vergnaud G."/>
            <person name="Resch G."/>
            <person name="Pourcel C."/>
        </authorList>
    </citation>
    <scope>NUCLEOTIDE SEQUENCE [LARGE SCALE GENOMIC DNA]</scope>
</reference>
<keyword evidence="1" id="KW-0808">Transferase</keyword>
<keyword evidence="1" id="KW-0418">Kinase</keyword>
<name>A0A386KDK5_9CAUD</name>
<keyword evidence="2" id="KW-1185">Reference proteome</keyword>
<proteinExistence type="predicted"/>
<dbReference type="InterPro" id="IPR027417">
    <property type="entry name" value="P-loop_NTPase"/>
</dbReference>
<dbReference type="EMBL" id="MH746814">
    <property type="protein sequence ID" value="AYD82384.1"/>
    <property type="molecule type" value="Genomic_DNA"/>
</dbReference>
<dbReference type="Gene3D" id="3.40.50.300">
    <property type="entry name" value="P-loop containing nucleotide triphosphate hydrolases"/>
    <property type="match status" value="1"/>
</dbReference>
<dbReference type="SUPFAM" id="SSF52540">
    <property type="entry name" value="P-loop containing nucleoside triphosphate hydrolases"/>
    <property type="match status" value="1"/>
</dbReference>
<dbReference type="GO" id="GO:0016301">
    <property type="term" value="F:kinase activity"/>
    <property type="evidence" value="ECO:0007669"/>
    <property type="project" value="UniProtKB-KW"/>
</dbReference>
<protein>
    <submittedName>
        <fullName evidence="1">3'-phosphatase, 5'-polynucleotide kinase</fullName>
    </submittedName>
</protein>
<dbReference type="Pfam" id="PF13671">
    <property type="entry name" value="AAA_33"/>
    <property type="match status" value="1"/>
</dbReference>
<evidence type="ECO:0000313" key="1">
    <source>
        <dbReference type="EMBL" id="AYD82384.1"/>
    </source>
</evidence>
<dbReference type="Proteomes" id="UP000269940">
    <property type="component" value="Segment"/>
</dbReference>
<sequence>MEKKILWFVRGVSGAGKSTVAKALREQLPFGCGTEADDFRYIDGEYAWDRVPNYIAHRKCYDTTKEYLTDGRQNVVVSNTSTRSKDVRKYKKLAEEFGYMFISIVVENYHETGNTHNVPYATLVDMENKLRGSIKLK</sequence>
<organism evidence="1 2">
    <name type="scientific">Acinetobacter phage vB_AbaM_B09_Aci05</name>
    <dbReference type="NCBI Taxonomy" id="2315458"/>
    <lineage>
        <taxon>Viruses</taxon>
        <taxon>Duplodnaviria</taxon>
        <taxon>Heunggongvirae</taxon>
        <taxon>Uroviricota</taxon>
        <taxon>Caudoviricetes</taxon>
        <taxon>Saclayvirus</taxon>
        <taxon>Saclayvirus Aci05</taxon>
    </lineage>
</organism>
<gene>
    <name evidence="1" type="ORF">Aci05_112</name>
</gene>
<evidence type="ECO:0000313" key="2">
    <source>
        <dbReference type="Proteomes" id="UP000269940"/>
    </source>
</evidence>